<comment type="caution">
    <text evidence="1">The sequence shown here is derived from an EMBL/GenBank/DDBJ whole genome shotgun (WGS) entry which is preliminary data.</text>
</comment>
<gene>
    <name evidence="1" type="ORF">C8N25_13044</name>
</gene>
<evidence type="ECO:0000313" key="1">
    <source>
        <dbReference type="EMBL" id="REG79607.1"/>
    </source>
</evidence>
<dbReference type="AlphaFoldDB" id="A0A3E0DAK9"/>
<protein>
    <submittedName>
        <fullName evidence="1">Uncharacterized protein</fullName>
    </submittedName>
</protein>
<sequence>MIECGAADQEGVGRNALIDGGWTLLMTLSKLVCMEWCSYIRML</sequence>
<organism evidence="1 2">
    <name type="scientific">Algoriphagus antarcticus</name>
    <dbReference type="NCBI Taxonomy" id="238540"/>
    <lineage>
        <taxon>Bacteria</taxon>
        <taxon>Pseudomonadati</taxon>
        <taxon>Bacteroidota</taxon>
        <taxon>Cytophagia</taxon>
        <taxon>Cytophagales</taxon>
        <taxon>Cyclobacteriaceae</taxon>
        <taxon>Algoriphagus</taxon>
    </lineage>
</organism>
<dbReference type="Proteomes" id="UP000256405">
    <property type="component" value="Unassembled WGS sequence"/>
</dbReference>
<proteinExistence type="predicted"/>
<dbReference type="RefSeq" id="WP_262481376.1">
    <property type="nucleotide sequence ID" value="NZ_MSSW01000064.1"/>
</dbReference>
<accession>A0A3E0DAK9</accession>
<evidence type="ECO:0000313" key="2">
    <source>
        <dbReference type="Proteomes" id="UP000256405"/>
    </source>
</evidence>
<name>A0A3E0DAK9_9BACT</name>
<reference evidence="1 2" key="1">
    <citation type="submission" date="2018-08" db="EMBL/GenBank/DDBJ databases">
        <title>Genomic Encyclopedia of Archaeal and Bacterial Type Strains, Phase II (KMG-II): from individual species to whole genera.</title>
        <authorList>
            <person name="Goeker M."/>
        </authorList>
    </citation>
    <scope>NUCLEOTIDE SEQUENCE [LARGE SCALE GENOMIC DNA]</scope>
    <source>
        <strain evidence="1 2">DSM 15986</strain>
    </source>
</reference>
<keyword evidence="2" id="KW-1185">Reference proteome</keyword>
<dbReference type="EMBL" id="QUNF01000030">
    <property type="protein sequence ID" value="REG79607.1"/>
    <property type="molecule type" value="Genomic_DNA"/>
</dbReference>